<evidence type="ECO:0000313" key="4">
    <source>
        <dbReference type="Proteomes" id="UP001597186"/>
    </source>
</evidence>
<evidence type="ECO:0000256" key="1">
    <source>
        <dbReference type="SAM" id="SignalP"/>
    </source>
</evidence>
<feature type="signal peptide" evidence="1">
    <location>
        <begin position="1"/>
        <end position="21"/>
    </location>
</feature>
<evidence type="ECO:0000259" key="2">
    <source>
        <dbReference type="Pfam" id="PF04575"/>
    </source>
</evidence>
<keyword evidence="4" id="KW-1185">Reference proteome</keyword>
<evidence type="ECO:0000313" key="3">
    <source>
        <dbReference type="EMBL" id="MFD1510688.1"/>
    </source>
</evidence>
<comment type="caution">
    <text evidence="3">The sequence shown here is derived from an EMBL/GenBank/DDBJ whole genome shotgun (WGS) entry which is preliminary data.</text>
</comment>
<keyword evidence="3" id="KW-0449">Lipoprotein</keyword>
<dbReference type="Gene3D" id="1.25.40.10">
    <property type="entry name" value="Tetratricopeptide repeat domain"/>
    <property type="match status" value="1"/>
</dbReference>
<dbReference type="Proteomes" id="UP001597186">
    <property type="component" value="Unassembled WGS sequence"/>
</dbReference>
<sequence>MKRLFQALTVAATLAAPVAFAQGTALSPQEVRAAVIVSLDSGQHRQAADLAEALVARDAADHDALLLSSRAHRNLGDMPTARERASQAWDLSRTDAQKHAAALMMAQALASGDQRMRAQFWLRRAAQHAPNDRLRQAAVRDFRYVRARTPVTVQLSFNVAPNSNVNNGSTTGRSTFFDPFTREFVEVSLGGTALALSGIETSLGAALRYRLNERSRSATDLTFSAYHQTYALSSSAKAKAPGAKGSDFATTSLAAGLTRRWKTEDMRSEYTLGALVGATHYGGDPYAEFARLSAGMTRPIGPKTRLRLDVSAEQVRGAAAPHADKIGLDANLRQKLDQGGELIWKIGIDDSTSSQSVADYTGLTLGLTHALAKPLWGADISYGLSLSSRDYPSTPFAAGSRTDNRVAAHLQMWFRDLDYYGFSPVVSLSASRTASNVGLYDADAVGMELGIRSTF</sequence>
<dbReference type="InterPro" id="IPR007655">
    <property type="entry name" value="Slam_C"/>
</dbReference>
<keyword evidence="1" id="KW-0732">Signal</keyword>
<name>A0ABW4EKZ1_9RHOB</name>
<organism evidence="3 4">
    <name type="scientific">Lacimonas salitolerans</name>
    <dbReference type="NCBI Taxonomy" id="1323750"/>
    <lineage>
        <taxon>Bacteria</taxon>
        <taxon>Pseudomonadati</taxon>
        <taxon>Pseudomonadota</taxon>
        <taxon>Alphaproteobacteria</taxon>
        <taxon>Rhodobacterales</taxon>
        <taxon>Paracoccaceae</taxon>
        <taxon>Lacimonas</taxon>
    </lineage>
</organism>
<dbReference type="SUPFAM" id="SSF48452">
    <property type="entry name" value="TPR-like"/>
    <property type="match status" value="1"/>
</dbReference>
<reference evidence="4" key="1">
    <citation type="journal article" date="2019" name="Int. J. Syst. Evol. Microbiol.">
        <title>The Global Catalogue of Microorganisms (GCM) 10K type strain sequencing project: providing services to taxonomists for standard genome sequencing and annotation.</title>
        <authorList>
            <consortium name="The Broad Institute Genomics Platform"/>
            <consortium name="The Broad Institute Genome Sequencing Center for Infectious Disease"/>
            <person name="Wu L."/>
            <person name="Ma J."/>
        </authorList>
    </citation>
    <scope>NUCLEOTIDE SEQUENCE [LARGE SCALE GENOMIC DNA]</scope>
    <source>
        <strain evidence="4">CGMCC 1.12477</strain>
    </source>
</reference>
<proteinExistence type="predicted"/>
<dbReference type="InterPro" id="IPR011990">
    <property type="entry name" value="TPR-like_helical_dom_sf"/>
</dbReference>
<dbReference type="Pfam" id="PF04575">
    <property type="entry name" value="SlipAM"/>
    <property type="match status" value="1"/>
</dbReference>
<accession>A0ABW4EKZ1</accession>
<dbReference type="RefSeq" id="WP_379917101.1">
    <property type="nucleotide sequence ID" value="NZ_JBHUDD010000139.1"/>
</dbReference>
<protein>
    <submittedName>
        <fullName evidence="3">Surface lipoprotein assembly modifier</fullName>
    </submittedName>
</protein>
<dbReference type="EMBL" id="JBHUDD010000139">
    <property type="protein sequence ID" value="MFD1510688.1"/>
    <property type="molecule type" value="Genomic_DNA"/>
</dbReference>
<gene>
    <name evidence="3" type="ORF">ACFTOW_14975</name>
</gene>
<feature type="domain" description="Surface lipoprotein assembly modifier C-terminal" evidence="2">
    <location>
        <begin position="154"/>
        <end position="443"/>
    </location>
</feature>
<feature type="chain" id="PRO_5045811672" evidence="1">
    <location>
        <begin position="22"/>
        <end position="455"/>
    </location>
</feature>